<dbReference type="EMBL" id="JACRSW010000027">
    <property type="protein sequence ID" value="MBC8557189.1"/>
    <property type="molecule type" value="Genomic_DNA"/>
</dbReference>
<dbReference type="PANTHER" id="PTHR12526">
    <property type="entry name" value="GLYCOSYLTRANSFERASE"/>
    <property type="match status" value="1"/>
</dbReference>
<sequence length="394" mass="44538">MGRAGAERALLALIKNLPKEEFDISLYVLINRGELFDEVPDHVHILNKKPDNRSVLSFGGRLAIIHTVLRCFFRHASGFRLIGYFLKNLKIQLCAHRLLPDKLLWRTIANGSVKLQDTYDLAVAYLEGASTYYIAERIQAKKKAAFVHIDYQKAGYNKTVDLDAYQKIDRVFAVSKEARESFLRVYPEYNKKTFLFRNLHDTNRIASLAKKPLPDNSAFVKSSACYKLLTVGRLNYQKAYDIAIDALAILRKRNIDADWFVLGEGSLQKELTRQIAKKGLSDHFFLLGSTNNPYPYYRAATIYVHATRFEGKSIAIEEAQLLSKAIVASDCTGNREQIQSGTNGILVTLTPEAVANGIETLLANPSLIQKYEQAGRQTMLTHPKDMDAFLELLE</sequence>
<accession>A0ABR7MTQ3</accession>
<name>A0ABR7MTQ3_9FIRM</name>
<evidence type="ECO:0000313" key="2">
    <source>
        <dbReference type="EMBL" id="MBC8557189.1"/>
    </source>
</evidence>
<dbReference type="Pfam" id="PF00534">
    <property type="entry name" value="Glycos_transf_1"/>
    <property type="match status" value="1"/>
</dbReference>
<dbReference type="SUPFAM" id="SSF53756">
    <property type="entry name" value="UDP-Glycosyltransferase/glycogen phosphorylase"/>
    <property type="match status" value="1"/>
</dbReference>
<keyword evidence="3" id="KW-1185">Reference proteome</keyword>
<feature type="domain" description="Glycosyl transferase family 1" evidence="1">
    <location>
        <begin position="227"/>
        <end position="377"/>
    </location>
</feature>
<reference evidence="2 3" key="1">
    <citation type="submission" date="2020-08" db="EMBL/GenBank/DDBJ databases">
        <title>Genome public.</title>
        <authorList>
            <person name="Liu C."/>
            <person name="Sun Q."/>
        </authorList>
    </citation>
    <scope>NUCLEOTIDE SEQUENCE [LARGE SCALE GENOMIC DNA]</scope>
    <source>
        <strain evidence="2 3">BX3</strain>
    </source>
</reference>
<dbReference type="InterPro" id="IPR001296">
    <property type="entry name" value="Glyco_trans_1"/>
</dbReference>
<dbReference type="Proteomes" id="UP000637513">
    <property type="component" value="Unassembled WGS sequence"/>
</dbReference>
<organism evidence="2 3">
    <name type="scientific">Jutongia hominis</name>
    <dbReference type="NCBI Taxonomy" id="2763664"/>
    <lineage>
        <taxon>Bacteria</taxon>
        <taxon>Bacillati</taxon>
        <taxon>Bacillota</taxon>
        <taxon>Clostridia</taxon>
        <taxon>Lachnospirales</taxon>
        <taxon>Lachnospiraceae</taxon>
        <taxon>Jutongia</taxon>
    </lineage>
</organism>
<dbReference type="CDD" id="cd03811">
    <property type="entry name" value="GT4_GT28_WabH-like"/>
    <property type="match status" value="1"/>
</dbReference>
<dbReference type="Gene3D" id="3.40.50.2000">
    <property type="entry name" value="Glycogen Phosphorylase B"/>
    <property type="match status" value="2"/>
</dbReference>
<evidence type="ECO:0000259" key="1">
    <source>
        <dbReference type="Pfam" id="PF00534"/>
    </source>
</evidence>
<protein>
    <submittedName>
        <fullName evidence="2">Glycosyltransferase</fullName>
    </submittedName>
</protein>
<evidence type="ECO:0000313" key="3">
    <source>
        <dbReference type="Proteomes" id="UP000637513"/>
    </source>
</evidence>
<proteinExistence type="predicted"/>
<gene>
    <name evidence="2" type="ORF">H8700_05665</name>
</gene>
<comment type="caution">
    <text evidence="2">The sequence shown here is derived from an EMBL/GenBank/DDBJ whole genome shotgun (WGS) entry which is preliminary data.</text>
</comment>